<sequence length="389" mass="42885">MALWDDESHGLIAHKVCWCLVSLTTVVIALRFYARLTAQPGNPFGALGLDDAFAGLSWAVLLLTQIFIQVAADHGNGRHYDGLSRPQQIEVMKWNTIIEAVIIWAFSLPKLAIVALLRRILMFGLRTSVVLWGLAFVGQVLIFSTSVFIFIQCNPAEKNWNKDVDGICLPDSTIIAIEYFVSSYSAFLDMFFALFPVPFVMRLNMPLKTRIAVSTALSIGVLAGIVQAYKLSILGTSFKYTTLDPTYPLPFLNLFCLLEACLLLITCSLPALGSLVRKAKDYIHRVNEISRSNISTRSPTPRVPNKTFELNGASGAEFMITVDREVHHPSSQARDSDQSEQATLTDDQGASSMGRYSTLLDVLLHSSPVAASSPRGSRTESPLRPVSRQ</sequence>
<feature type="transmembrane region" description="Helical" evidence="7">
    <location>
        <begin position="129"/>
        <end position="151"/>
    </location>
</feature>
<feature type="region of interest" description="Disordered" evidence="6">
    <location>
        <begin position="327"/>
        <end position="352"/>
    </location>
</feature>
<keyword evidence="10" id="KW-1185">Reference proteome</keyword>
<name>A0A9P8UQT3_9PEZI</name>
<evidence type="ECO:0000256" key="5">
    <source>
        <dbReference type="ARBA" id="ARBA00038359"/>
    </source>
</evidence>
<feature type="transmembrane region" description="Helical" evidence="7">
    <location>
        <begin position="211"/>
        <end position="231"/>
    </location>
</feature>
<evidence type="ECO:0000256" key="1">
    <source>
        <dbReference type="ARBA" id="ARBA00004141"/>
    </source>
</evidence>
<reference evidence="9" key="1">
    <citation type="journal article" date="2021" name="Nat. Commun.">
        <title>Genetic determinants of endophytism in the Arabidopsis root mycobiome.</title>
        <authorList>
            <person name="Mesny F."/>
            <person name="Miyauchi S."/>
            <person name="Thiergart T."/>
            <person name="Pickel B."/>
            <person name="Atanasova L."/>
            <person name="Karlsson M."/>
            <person name="Huettel B."/>
            <person name="Barry K.W."/>
            <person name="Haridas S."/>
            <person name="Chen C."/>
            <person name="Bauer D."/>
            <person name="Andreopoulos W."/>
            <person name="Pangilinan J."/>
            <person name="LaButti K."/>
            <person name="Riley R."/>
            <person name="Lipzen A."/>
            <person name="Clum A."/>
            <person name="Drula E."/>
            <person name="Henrissat B."/>
            <person name="Kohler A."/>
            <person name="Grigoriev I.V."/>
            <person name="Martin F.M."/>
            <person name="Hacquard S."/>
        </authorList>
    </citation>
    <scope>NUCLEOTIDE SEQUENCE</scope>
    <source>
        <strain evidence="9">MPI-SDFR-AT-0073</strain>
    </source>
</reference>
<proteinExistence type="inferred from homology"/>
<evidence type="ECO:0000256" key="2">
    <source>
        <dbReference type="ARBA" id="ARBA00022692"/>
    </source>
</evidence>
<feature type="transmembrane region" description="Helical" evidence="7">
    <location>
        <begin position="179"/>
        <end position="199"/>
    </location>
</feature>
<dbReference type="Pfam" id="PF20684">
    <property type="entry name" value="Fung_rhodopsin"/>
    <property type="match status" value="1"/>
</dbReference>
<evidence type="ECO:0000313" key="9">
    <source>
        <dbReference type="EMBL" id="KAH6656529.1"/>
    </source>
</evidence>
<evidence type="ECO:0000256" key="7">
    <source>
        <dbReference type="SAM" id="Phobius"/>
    </source>
</evidence>
<feature type="transmembrane region" description="Helical" evidence="7">
    <location>
        <begin position="251"/>
        <end position="276"/>
    </location>
</feature>
<feature type="region of interest" description="Disordered" evidence="6">
    <location>
        <begin position="367"/>
        <end position="389"/>
    </location>
</feature>
<dbReference type="OrthoDB" id="4739434at2759"/>
<accession>A0A9P8UQT3</accession>
<comment type="caution">
    <text evidence="9">The sequence shown here is derived from an EMBL/GenBank/DDBJ whole genome shotgun (WGS) entry which is preliminary data.</text>
</comment>
<feature type="transmembrane region" description="Helical" evidence="7">
    <location>
        <begin position="53"/>
        <end position="72"/>
    </location>
</feature>
<dbReference type="PANTHER" id="PTHR33048:SF155">
    <property type="entry name" value="INTEGRAL MEMBRANE PROTEIN"/>
    <property type="match status" value="1"/>
</dbReference>
<evidence type="ECO:0000256" key="3">
    <source>
        <dbReference type="ARBA" id="ARBA00022989"/>
    </source>
</evidence>
<protein>
    <recommendedName>
        <fullName evidence="8">Rhodopsin domain-containing protein</fullName>
    </recommendedName>
</protein>
<feature type="domain" description="Rhodopsin" evidence="8">
    <location>
        <begin position="30"/>
        <end position="278"/>
    </location>
</feature>
<evidence type="ECO:0000256" key="4">
    <source>
        <dbReference type="ARBA" id="ARBA00023136"/>
    </source>
</evidence>
<comment type="subcellular location">
    <subcellularLocation>
        <location evidence="1">Membrane</location>
        <topology evidence="1">Multi-pass membrane protein</topology>
    </subcellularLocation>
</comment>
<evidence type="ECO:0000313" key="10">
    <source>
        <dbReference type="Proteomes" id="UP000758603"/>
    </source>
</evidence>
<keyword evidence="4 7" id="KW-0472">Membrane</keyword>
<evidence type="ECO:0000259" key="8">
    <source>
        <dbReference type="Pfam" id="PF20684"/>
    </source>
</evidence>
<dbReference type="RefSeq" id="XP_045960763.1">
    <property type="nucleotide sequence ID" value="XM_046101825.1"/>
</dbReference>
<dbReference type="AlphaFoldDB" id="A0A9P8UQT3"/>
<dbReference type="GeneID" id="70130717"/>
<dbReference type="PANTHER" id="PTHR33048">
    <property type="entry name" value="PTH11-LIKE INTEGRAL MEMBRANE PROTEIN (AFU_ORTHOLOGUE AFUA_5G11245)"/>
    <property type="match status" value="1"/>
</dbReference>
<evidence type="ECO:0000256" key="6">
    <source>
        <dbReference type="SAM" id="MobiDB-lite"/>
    </source>
</evidence>
<dbReference type="InterPro" id="IPR049326">
    <property type="entry name" value="Rhodopsin_dom_fungi"/>
</dbReference>
<keyword evidence="3 7" id="KW-1133">Transmembrane helix</keyword>
<gene>
    <name evidence="9" type="ORF">BKA67DRAFT_552241</name>
</gene>
<dbReference type="InterPro" id="IPR052337">
    <property type="entry name" value="SAT4-like"/>
</dbReference>
<feature type="transmembrane region" description="Helical" evidence="7">
    <location>
        <begin position="92"/>
        <end position="117"/>
    </location>
</feature>
<organism evidence="9 10">
    <name type="scientific">Truncatella angustata</name>
    <dbReference type="NCBI Taxonomy" id="152316"/>
    <lineage>
        <taxon>Eukaryota</taxon>
        <taxon>Fungi</taxon>
        <taxon>Dikarya</taxon>
        <taxon>Ascomycota</taxon>
        <taxon>Pezizomycotina</taxon>
        <taxon>Sordariomycetes</taxon>
        <taxon>Xylariomycetidae</taxon>
        <taxon>Amphisphaeriales</taxon>
        <taxon>Sporocadaceae</taxon>
        <taxon>Truncatella</taxon>
    </lineage>
</organism>
<comment type="similarity">
    <text evidence="5">Belongs to the SAT4 family.</text>
</comment>
<dbReference type="GO" id="GO:0016020">
    <property type="term" value="C:membrane"/>
    <property type="evidence" value="ECO:0007669"/>
    <property type="project" value="UniProtKB-SubCell"/>
</dbReference>
<dbReference type="Proteomes" id="UP000758603">
    <property type="component" value="Unassembled WGS sequence"/>
</dbReference>
<keyword evidence="2 7" id="KW-0812">Transmembrane</keyword>
<feature type="transmembrane region" description="Helical" evidence="7">
    <location>
        <begin position="12"/>
        <end position="33"/>
    </location>
</feature>
<dbReference type="EMBL" id="JAGPXC010000002">
    <property type="protein sequence ID" value="KAH6656529.1"/>
    <property type="molecule type" value="Genomic_DNA"/>
</dbReference>
<feature type="compositionally biased region" description="Polar residues" evidence="6">
    <location>
        <begin position="329"/>
        <end position="352"/>
    </location>
</feature>